<dbReference type="InterPro" id="IPR051906">
    <property type="entry name" value="TolC-like"/>
</dbReference>
<dbReference type="AlphaFoldDB" id="A0A4Y3TYY9"/>
<keyword evidence="3" id="KW-0813">Transport</keyword>
<dbReference type="Gene3D" id="1.20.1600.10">
    <property type="entry name" value="Outer membrane efflux proteins (OEP)"/>
    <property type="match status" value="1"/>
</dbReference>
<keyword evidence="6" id="KW-0472">Membrane</keyword>
<protein>
    <submittedName>
        <fullName evidence="8">Uncharacterized protein</fullName>
    </submittedName>
</protein>
<evidence type="ECO:0000256" key="4">
    <source>
        <dbReference type="ARBA" id="ARBA00022452"/>
    </source>
</evidence>
<evidence type="ECO:0000313" key="8">
    <source>
        <dbReference type="EMBL" id="GEB85925.1"/>
    </source>
</evidence>
<evidence type="ECO:0000256" key="7">
    <source>
        <dbReference type="ARBA" id="ARBA00023237"/>
    </source>
</evidence>
<keyword evidence="4" id="KW-1134">Transmembrane beta strand</keyword>
<organism evidence="8 9">
    <name type="scientific">Acetobacter peroxydans</name>
    <dbReference type="NCBI Taxonomy" id="104098"/>
    <lineage>
        <taxon>Bacteria</taxon>
        <taxon>Pseudomonadati</taxon>
        <taxon>Pseudomonadota</taxon>
        <taxon>Alphaproteobacteria</taxon>
        <taxon>Acetobacterales</taxon>
        <taxon>Acetobacteraceae</taxon>
        <taxon>Acetobacter</taxon>
    </lineage>
</organism>
<evidence type="ECO:0000256" key="2">
    <source>
        <dbReference type="ARBA" id="ARBA00007613"/>
    </source>
</evidence>
<dbReference type="GO" id="GO:0015288">
    <property type="term" value="F:porin activity"/>
    <property type="evidence" value="ECO:0007669"/>
    <property type="project" value="TreeGrafter"/>
</dbReference>
<comment type="subcellular location">
    <subcellularLocation>
        <location evidence="1">Cell outer membrane</location>
    </subcellularLocation>
</comment>
<dbReference type="EMBL" id="BJMV01000008">
    <property type="protein sequence ID" value="GEB85925.1"/>
    <property type="molecule type" value="Genomic_DNA"/>
</dbReference>
<dbReference type="InterPro" id="IPR003423">
    <property type="entry name" value="OMP_efflux"/>
</dbReference>
<name>A0A4Y3TYY9_9PROT</name>
<comment type="similarity">
    <text evidence="2">Belongs to the outer membrane factor (OMF) (TC 1.B.17) family.</text>
</comment>
<evidence type="ECO:0000256" key="6">
    <source>
        <dbReference type="ARBA" id="ARBA00023136"/>
    </source>
</evidence>
<dbReference type="GO" id="GO:0009279">
    <property type="term" value="C:cell outer membrane"/>
    <property type="evidence" value="ECO:0007669"/>
    <property type="project" value="UniProtKB-SubCell"/>
</dbReference>
<dbReference type="Proteomes" id="UP000317730">
    <property type="component" value="Unassembled WGS sequence"/>
</dbReference>
<gene>
    <name evidence="8" type="ORF">APE01nite_17220</name>
</gene>
<dbReference type="PANTHER" id="PTHR30026:SF20">
    <property type="entry name" value="OUTER MEMBRANE PROTEIN TOLC"/>
    <property type="match status" value="1"/>
</dbReference>
<dbReference type="SUPFAM" id="SSF56954">
    <property type="entry name" value="Outer membrane efflux proteins (OEP)"/>
    <property type="match status" value="1"/>
</dbReference>
<dbReference type="Pfam" id="PF02321">
    <property type="entry name" value="OEP"/>
    <property type="match status" value="1"/>
</dbReference>
<evidence type="ECO:0000313" key="9">
    <source>
        <dbReference type="Proteomes" id="UP000317730"/>
    </source>
</evidence>
<sequence>MFPALSWRFVGAVGVSSFLLCVSESKLYAASAGLTASVTAAVPAAASGPVSLHDAILAAWAADPEQRAYMADNTSARRRASAARSWFPGGPIVSGQYYDDHFIGSKVGYTTYQGSISVPLWLPGQGTATENAAKADEKVTNWQMQVQRLAMAVRVVDLAGQGAVLSARLNNLSAVSHVLEQTTQDVEHAWAAGEISGADHEAAVAEKADVDGTLADMGQQLEGVRAELETLTGRDTLPDLSSMDGRRLARDGYQLDVEQDPRIKLAEAQLKKAQASYSVARHSYMPNPQVGVMLSRQEQYASPWDTQIGVQFQVELPSEAVNTPMVMKEMQAVSRAEADKTLAHRKVLAEYRQLRAQLAAAAAQMRHARLGQEQSDLRASDLSRAWKAGELPLVEYLRARRTALDAANRQAQAEATMRTTIARIILMTGQTP</sequence>
<evidence type="ECO:0000256" key="3">
    <source>
        <dbReference type="ARBA" id="ARBA00022448"/>
    </source>
</evidence>
<comment type="caution">
    <text evidence="8">The sequence shown here is derived from an EMBL/GenBank/DDBJ whole genome shotgun (WGS) entry which is preliminary data.</text>
</comment>
<evidence type="ECO:0000256" key="5">
    <source>
        <dbReference type="ARBA" id="ARBA00022692"/>
    </source>
</evidence>
<reference evidence="8 9" key="1">
    <citation type="submission" date="2019-06" db="EMBL/GenBank/DDBJ databases">
        <title>Whole genome shotgun sequence of Acetobacter peroxydans NBRC 13755.</title>
        <authorList>
            <person name="Hosoyama A."/>
            <person name="Uohara A."/>
            <person name="Ohji S."/>
            <person name="Ichikawa N."/>
        </authorList>
    </citation>
    <scope>NUCLEOTIDE SEQUENCE [LARGE SCALE GENOMIC DNA]</scope>
    <source>
        <strain evidence="8 9">NBRC 13755</strain>
    </source>
</reference>
<dbReference type="GO" id="GO:1990281">
    <property type="term" value="C:efflux pump complex"/>
    <property type="evidence" value="ECO:0007669"/>
    <property type="project" value="TreeGrafter"/>
</dbReference>
<keyword evidence="7" id="KW-0998">Cell outer membrane</keyword>
<accession>A0A4Y3TYY9</accession>
<dbReference type="GO" id="GO:0015562">
    <property type="term" value="F:efflux transmembrane transporter activity"/>
    <property type="evidence" value="ECO:0007669"/>
    <property type="project" value="InterPro"/>
</dbReference>
<proteinExistence type="inferred from homology"/>
<dbReference type="PANTHER" id="PTHR30026">
    <property type="entry name" value="OUTER MEMBRANE PROTEIN TOLC"/>
    <property type="match status" value="1"/>
</dbReference>
<evidence type="ECO:0000256" key="1">
    <source>
        <dbReference type="ARBA" id="ARBA00004442"/>
    </source>
</evidence>
<keyword evidence="9" id="KW-1185">Reference proteome</keyword>
<keyword evidence="5" id="KW-0812">Transmembrane</keyword>